<name>A0A7T6ZDQ5_9BACI</name>
<dbReference type="KEGG" id="scib:HUG20_17420"/>
<dbReference type="InterPro" id="IPR036259">
    <property type="entry name" value="MFS_trans_sf"/>
</dbReference>
<dbReference type="InterPro" id="IPR020846">
    <property type="entry name" value="MFS_dom"/>
</dbReference>
<sequence length="189" mass="20046">MIKIRTPKAATCTVYVMSMFMVSMDTTMLIVALPVIAHEFGVSPSSVSSVNITYLVSLAACLPAAGWIGDRFGSERVLLIAITVFTVAPRPYDWSHPIFCVCQYFRATNVLFQVQNRIGAAIGIAILASALSMFGSGAAGGSDDGLFAYRVAMLTTAGFLLVALALSSRIHDADAQIAMKRSAEQAKAG</sequence>
<keyword evidence="2" id="KW-0813">Transport</keyword>
<accession>A0A7T6ZDQ5</accession>
<evidence type="ECO:0000256" key="2">
    <source>
        <dbReference type="ARBA" id="ARBA00022448"/>
    </source>
</evidence>
<evidence type="ECO:0000256" key="6">
    <source>
        <dbReference type="SAM" id="Phobius"/>
    </source>
</evidence>
<keyword evidence="3 6" id="KW-0812">Transmembrane</keyword>
<evidence type="ECO:0000256" key="5">
    <source>
        <dbReference type="ARBA" id="ARBA00023136"/>
    </source>
</evidence>
<evidence type="ECO:0000313" key="8">
    <source>
        <dbReference type="EMBL" id="QQK81516.1"/>
    </source>
</evidence>
<keyword evidence="5 6" id="KW-0472">Membrane</keyword>
<dbReference type="PANTHER" id="PTHR42718">
    <property type="entry name" value="MAJOR FACILITATOR SUPERFAMILY MULTIDRUG TRANSPORTER MFSC"/>
    <property type="match status" value="1"/>
</dbReference>
<dbReference type="Proteomes" id="UP000595349">
    <property type="component" value="Chromosome"/>
</dbReference>
<comment type="subcellular location">
    <subcellularLocation>
        <location evidence="1">Cell membrane</location>
        <topology evidence="1">Multi-pass membrane protein</topology>
    </subcellularLocation>
</comment>
<dbReference type="InterPro" id="IPR011701">
    <property type="entry name" value="MFS"/>
</dbReference>
<feature type="domain" description="Major facilitator superfamily (MFS) profile" evidence="7">
    <location>
        <begin position="11"/>
        <end position="189"/>
    </location>
</feature>
<gene>
    <name evidence="8" type="ORF">HUG20_17420</name>
</gene>
<feature type="transmembrane region" description="Helical" evidence="6">
    <location>
        <begin position="12"/>
        <end position="37"/>
    </location>
</feature>
<evidence type="ECO:0000259" key="7">
    <source>
        <dbReference type="PROSITE" id="PS50850"/>
    </source>
</evidence>
<dbReference type="Gene3D" id="1.20.1720.10">
    <property type="entry name" value="Multidrug resistance protein D"/>
    <property type="match status" value="1"/>
</dbReference>
<evidence type="ECO:0000256" key="4">
    <source>
        <dbReference type="ARBA" id="ARBA00022989"/>
    </source>
</evidence>
<dbReference type="PROSITE" id="PS50850">
    <property type="entry name" value="MFS"/>
    <property type="match status" value="1"/>
</dbReference>
<dbReference type="GO" id="GO:0022857">
    <property type="term" value="F:transmembrane transporter activity"/>
    <property type="evidence" value="ECO:0007669"/>
    <property type="project" value="InterPro"/>
</dbReference>
<keyword evidence="4 6" id="KW-1133">Transmembrane helix</keyword>
<dbReference type="GO" id="GO:0005886">
    <property type="term" value="C:plasma membrane"/>
    <property type="evidence" value="ECO:0007669"/>
    <property type="project" value="UniProtKB-SubCell"/>
</dbReference>
<proteinExistence type="predicted"/>
<reference evidence="8 9" key="1">
    <citation type="submission" date="2020-06" db="EMBL/GenBank/DDBJ databases">
        <title>Genomic analysis of Salicibibacter sp. NKC21-4.</title>
        <authorList>
            <person name="Oh Y.J."/>
        </authorList>
    </citation>
    <scope>NUCLEOTIDE SEQUENCE [LARGE SCALE GENOMIC DNA]</scope>
    <source>
        <strain evidence="8 9">NKC21-4</strain>
    </source>
</reference>
<protein>
    <submittedName>
        <fullName evidence="8">MFS transporter</fullName>
    </submittedName>
</protein>
<dbReference type="AlphaFoldDB" id="A0A7T6ZDQ5"/>
<evidence type="ECO:0000256" key="3">
    <source>
        <dbReference type="ARBA" id="ARBA00022692"/>
    </source>
</evidence>
<feature type="transmembrane region" description="Helical" evidence="6">
    <location>
        <begin position="118"/>
        <end position="141"/>
    </location>
</feature>
<dbReference type="PANTHER" id="PTHR42718:SF9">
    <property type="entry name" value="MAJOR FACILITATOR SUPERFAMILY MULTIDRUG TRANSPORTER MFSC"/>
    <property type="match status" value="1"/>
</dbReference>
<organism evidence="8 9">
    <name type="scientific">Salicibibacter cibi</name>
    <dbReference type="NCBI Taxonomy" id="2743001"/>
    <lineage>
        <taxon>Bacteria</taxon>
        <taxon>Bacillati</taxon>
        <taxon>Bacillota</taxon>
        <taxon>Bacilli</taxon>
        <taxon>Bacillales</taxon>
        <taxon>Bacillaceae</taxon>
        <taxon>Salicibibacter</taxon>
    </lineage>
</organism>
<evidence type="ECO:0000313" key="9">
    <source>
        <dbReference type="Proteomes" id="UP000595349"/>
    </source>
</evidence>
<keyword evidence="9" id="KW-1185">Reference proteome</keyword>
<dbReference type="EMBL" id="CP054706">
    <property type="protein sequence ID" value="QQK81516.1"/>
    <property type="molecule type" value="Genomic_DNA"/>
</dbReference>
<dbReference type="RefSeq" id="WP_200085942.1">
    <property type="nucleotide sequence ID" value="NZ_CP054706.1"/>
</dbReference>
<dbReference type="Pfam" id="PF07690">
    <property type="entry name" value="MFS_1"/>
    <property type="match status" value="1"/>
</dbReference>
<dbReference type="SUPFAM" id="SSF103473">
    <property type="entry name" value="MFS general substrate transporter"/>
    <property type="match status" value="1"/>
</dbReference>
<feature type="transmembrane region" description="Helical" evidence="6">
    <location>
        <begin position="147"/>
        <end position="166"/>
    </location>
</feature>
<feature type="transmembrane region" description="Helical" evidence="6">
    <location>
        <begin position="49"/>
        <end position="69"/>
    </location>
</feature>
<evidence type="ECO:0000256" key="1">
    <source>
        <dbReference type="ARBA" id="ARBA00004651"/>
    </source>
</evidence>